<evidence type="ECO:0000313" key="2">
    <source>
        <dbReference type="Proteomes" id="UP001419268"/>
    </source>
</evidence>
<accession>A0AAP0IPJ6</accession>
<organism evidence="1 2">
    <name type="scientific">Stephania cephalantha</name>
    <dbReference type="NCBI Taxonomy" id="152367"/>
    <lineage>
        <taxon>Eukaryota</taxon>
        <taxon>Viridiplantae</taxon>
        <taxon>Streptophyta</taxon>
        <taxon>Embryophyta</taxon>
        <taxon>Tracheophyta</taxon>
        <taxon>Spermatophyta</taxon>
        <taxon>Magnoliopsida</taxon>
        <taxon>Ranunculales</taxon>
        <taxon>Menispermaceae</taxon>
        <taxon>Menispermoideae</taxon>
        <taxon>Cissampelideae</taxon>
        <taxon>Stephania</taxon>
    </lineage>
</organism>
<dbReference type="AlphaFoldDB" id="A0AAP0IPJ6"/>
<evidence type="ECO:0000313" key="1">
    <source>
        <dbReference type="EMBL" id="KAK9118860.1"/>
    </source>
</evidence>
<comment type="caution">
    <text evidence="1">The sequence shown here is derived from an EMBL/GenBank/DDBJ whole genome shotgun (WGS) entry which is preliminary data.</text>
</comment>
<protein>
    <submittedName>
        <fullName evidence="1">Uncharacterized protein</fullName>
    </submittedName>
</protein>
<reference evidence="1 2" key="1">
    <citation type="submission" date="2024-01" db="EMBL/GenBank/DDBJ databases">
        <title>Genome assemblies of Stephania.</title>
        <authorList>
            <person name="Yang L."/>
        </authorList>
    </citation>
    <scope>NUCLEOTIDE SEQUENCE [LARGE SCALE GENOMIC DNA]</scope>
    <source>
        <strain evidence="1">JXDWG</strain>
        <tissue evidence="1">Leaf</tissue>
    </source>
</reference>
<name>A0AAP0IPJ6_9MAGN</name>
<keyword evidence="2" id="KW-1185">Reference proteome</keyword>
<proteinExistence type="predicted"/>
<dbReference type="EMBL" id="JBBNAG010000007">
    <property type="protein sequence ID" value="KAK9118860.1"/>
    <property type="molecule type" value="Genomic_DNA"/>
</dbReference>
<sequence>MWHRHVHNQPLQPAPATLDSSFIIMSDYQVYIAHEVYGAPSSSHYSQRMQTPY</sequence>
<dbReference type="Proteomes" id="UP001419268">
    <property type="component" value="Unassembled WGS sequence"/>
</dbReference>
<gene>
    <name evidence="1" type="ORF">Scep_016953</name>
</gene>